<reference evidence="8" key="1">
    <citation type="journal article" date="2023" name="Mol. Phylogenet. Evol.">
        <title>Genome-scale phylogeny and comparative genomics of the fungal order Sordariales.</title>
        <authorList>
            <person name="Hensen N."/>
            <person name="Bonometti L."/>
            <person name="Westerberg I."/>
            <person name="Brannstrom I.O."/>
            <person name="Guillou S."/>
            <person name="Cros-Aarteil S."/>
            <person name="Calhoun S."/>
            <person name="Haridas S."/>
            <person name="Kuo A."/>
            <person name="Mondo S."/>
            <person name="Pangilinan J."/>
            <person name="Riley R."/>
            <person name="LaButti K."/>
            <person name="Andreopoulos B."/>
            <person name="Lipzen A."/>
            <person name="Chen C."/>
            <person name="Yan M."/>
            <person name="Daum C."/>
            <person name="Ng V."/>
            <person name="Clum A."/>
            <person name="Steindorff A."/>
            <person name="Ohm R.A."/>
            <person name="Martin F."/>
            <person name="Silar P."/>
            <person name="Natvig D.O."/>
            <person name="Lalanne C."/>
            <person name="Gautier V."/>
            <person name="Ament-Velasquez S.L."/>
            <person name="Kruys A."/>
            <person name="Hutchinson M.I."/>
            <person name="Powell A.J."/>
            <person name="Barry K."/>
            <person name="Miller A.N."/>
            <person name="Grigoriev I.V."/>
            <person name="Debuchy R."/>
            <person name="Gladieux P."/>
            <person name="Hiltunen Thoren M."/>
            <person name="Johannesson H."/>
        </authorList>
    </citation>
    <scope>NUCLEOTIDE SEQUENCE</scope>
    <source>
        <strain evidence="8">CBS 508.74</strain>
    </source>
</reference>
<feature type="chain" id="PRO_5042936011" evidence="5">
    <location>
        <begin position="26"/>
        <end position="473"/>
    </location>
</feature>
<dbReference type="GeneID" id="89942411"/>
<accession>A0AAN6QBV1</accession>
<dbReference type="PROSITE" id="PS51164">
    <property type="entry name" value="CBM1_2"/>
    <property type="match status" value="1"/>
</dbReference>
<proteinExistence type="predicted"/>
<evidence type="ECO:0000256" key="4">
    <source>
        <dbReference type="SAM" id="MobiDB-lite"/>
    </source>
</evidence>
<dbReference type="GO" id="GO:0030248">
    <property type="term" value="F:cellulose binding"/>
    <property type="evidence" value="ECO:0007669"/>
    <property type="project" value="InterPro"/>
</dbReference>
<dbReference type="CDD" id="cd00413">
    <property type="entry name" value="Glyco_hydrolase_16"/>
    <property type="match status" value="1"/>
</dbReference>
<dbReference type="GO" id="GO:0005576">
    <property type="term" value="C:extracellular region"/>
    <property type="evidence" value="ECO:0007669"/>
    <property type="project" value="InterPro"/>
</dbReference>
<feature type="region of interest" description="Disordered" evidence="4">
    <location>
        <begin position="177"/>
        <end position="212"/>
    </location>
</feature>
<evidence type="ECO:0000313" key="9">
    <source>
        <dbReference type="Proteomes" id="UP001302812"/>
    </source>
</evidence>
<dbReference type="Gene3D" id="2.60.120.200">
    <property type="match status" value="1"/>
</dbReference>
<feature type="domain" description="GH16" evidence="7">
    <location>
        <begin position="167"/>
        <end position="392"/>
    </location>
</feature>
<dbReference type="GO" id="GO:0000272">
    <property type="term" value="P:polysaccharide catabolic process"/>
    <property type="evidence" value="ECO:0007669"/>
    <property type="project" value="UniProtKB-KW"/>
</dbReference>
<dbReference type="SUPFAM" id="SSF49899">
    <property type="entry name" value="Concanavalin A-like lectins/glucanases"/>
    <property type="match status" value="1"/>
</dbReference>
<dbReference type="Pfam" id="PF00734">
    <property type="entry name" value="CBM_1"/>
    <property type="match status" value="1"/>
</dbReference>
<dbReference type="GO" id="GO:0004553">
    <property type="term" value="F:hydrolase activity, hydrolyzing O-glycosyl compounds"/>
    <property type="evidence" value="ECO:0007669"/>
    <property type="project" value="InterPro"/>
</dbReference>
<feature type="signal peptide" evidence="5">
    <location>
        <begin position="1"/>
        <end position="25"/>
    </location>
</feature>
<sequence length="473" mass="52843">MLADSSTHALGLVAVAASLVAVAQGAYPLTTDSNCHCYKTNATRSNYFSHHRFFDFRSLSQYVNVTRPLADFEANARAPPTSAYFRDSDFTRAWAIMSWNNTERLSLNNTTITDATLKMVMSPNNIYIERDTDAPRQPSIGPPFPGNNNNPPWPWQWGRWPGDWQPRRWPGRWQPGRWQPGHGGRWQPGRWQPGPTQWQPGPRQSQSQSGETHLTMRTVRHANFQSAAEFESLSTGYQFLSVRMLARTIGSSGAVTAMFTYRPPPTPHNISLVQEADLEIRTQDPPVYVQYTNQPSWNDTSDIPDATRNVTLPGGKRWSDWAVYRMDWTPGSTTWYVNGHLVSEIRFQAPRDPAQVMFNTWSDGGSWSGHMPVGGEAYMQIKWIDMVFNNTDPGLGAGRQGGCRNVCSIDETTKLGTPVLITGGSQQQPQPAGPAACAAAKYGQCDGKNWNGCKSCVAGTTCRYQNDYYSQCL</sequence>
<dbReference type="PROSITE" id="PS51762">
    <property type="entry name" value="GH16_2"/>
    <property type="match status" value="1"/>
</dbReference>
<keyword evidence="3" id="KW-0624">Polysaccharide degradation</keyword>
<keyword evidence="2" id="KW-0119">Carbohydrate metabolism</keyword>
<name>A0AAN6QBV1_9PEZI</name>
<keyword evidence="1 5" id="KW-0732">Signal</keyword>
<dbReference type="InterPro" id="IPR000757">
    <property type="entry name" value="Beta-glucanase-like"/>
</dbReference>
<evidence type="ECO:0000313" key="8">
    <source>
        <dbReference type="EMBL" id="KAK4107325.1"/>
    </source>
</evidence>
<comment type="caution">
    <text evidence="8">The sequence shown here is derived from an EMBL/GenBank/DDBJ whole genome shotgun (WGS) entry which is preliminary data.</text>
</comment>
<reference evidence="8" key="2">
    <citation type="submission" date="2023-05" db="EMBL/GenBank/DDBJ databases">
        <authorList>
            <consortium name="Lawrence Berkeley National Laboratory"/>
            <person name="Steindorff A."/>
            <person name="Hensen N."/>
            <person name="Bonometti L."/>
            <person name="Westerberg I."/>
            <person name="Brannstrom I.O."/>
            <person name="Guillou S."/>
            <person name="Cros-Aarteil S."/>
            <person name="Calhoun S."/>
            <person name="Haridas S."/>
            <person name="Kuo A."/>
            <person name="Mondo S."/>
            <person name="Pangilinan J."/>
            <person name="Riley R."/>
            <person name="Labutti K."/>
            <person name="Andreopoulos B."/>
            <person name="Lipzen A."/>
            <person name="Chen C."/>
            <person name="Yanf M."/>
            <person name="Daum C."/>
            <person name="Ng V."/>
            <person name="Clum A."/>
            <person name="Ohm R."/>
            <person name="Martin F."/>
            <person name="Silar P."/>
            <person name="Natvig D."/>
            <person name="Lalanne C."/>
            <person name="Gautier V."/>
            <person name="Ament-Velasquez S.L."/>
            <person name="Kruys A."/>
            <person name="Hutchinson M.I."/>
            <person name="Powell A.J."/>
            <person name="Barry K."/>
            <person name="Miller A.N."/>
            <person name="Grigoriev I.V."/>
            <person name="Debuchy R."/>
            <person name="Gladieux P."/>
            <person name="Thoren M.H."/>
            <person name="Johannesson H."/>
        </authorList>
    </citation>
    <scope>NUCLEOTIDE SEQUENCE</scope>
    <source>
        <strain evidence="8">CBS 508.74</strain>
    </source>
</reference>
<feature type="compositionally biased region" description="Low complexity" evidence="4">
    <location>
        <begin position="187"/>
        <end position="209"/>
    </location>
</feature>
<dbReference type="InterPro" id="IPR013320">
    <property type="entry name" value="ConA-like_dom_sf"/>
</dbReference>
<evidence type="ECO:0000256" key="1">
    <source>
        <dbReference type="ARBA" id="ARBA00022729"/>
    </source>
</evidence>
<dbReference type="RefSeq" id="XP_064664895.1">
    <property type="nucleotide sequence ID" value="XM_064818286.1"/>
</dbReference>
<feature type="domain" description="CBM1" evidence="6">
    <location>
        <begin position="437"/>
        <end position="473"/>
    </location>
</feature>
<gene>
    <name evidence="8" type="ORF">N656DRAFT_802796</name>
</gene>
<dbReference type="SUPFAM" id="SSF57180">
    <property type="entry name" value="Cellulose-binding domain"/>
    <property type="match status" value="1"/>
</dbReference>
<evidence type="ECO:0000259" key="6">
    <source>
        <dbReference type="PROSITE" id="PS51164"/>
    </source>
</evidence>
<evidence type="ECO:0000256" key="5">
    <source>
        <dbReference type="SAM" id="SignalP"/>
    </source>
</evidence>
<keyword evidence="9" id="KW-1185">Reference proteome</keyword>
<dbReference type="PANTHER" id="PTHR38121">
    <property type="entry name" value="GH16 DOMAIN-CONTAINING PROTEIN"/>
    <property type="match status" value="1"/>
</dbReference>
<evidence type="ECO:0000259" key="7">
    <source>
        <dbReference type="PROSITE" id="PS51762"/>
    </source>
</evidence>
<dbReference type="Proteomes" id="UP001302812">
    <property type="component" value="Unassembled WGS sequence"/>
</dbReference>
<dbReference type="SMART" id="SM00236">
    <property type="entry name" value="fCBD"/>
    <property type="match status" value="1"/>
</dbReference>
<dbReference type="InterPro" id="IPR000254">
    <property type="entry name" value="CBD"/>
</dbReference>
<dbReference type="PANTHER" id="PTHR38121:SF4">
    <property type="entry name" value="GH16 DOMAIN-CONTAINING PROTEIN-RELATED"/>
    <property type="match status" value="1"/>
</dbReference>
<evidence type="ECO:0000256" key="3">
    <source>
        <dbReference type="ARBA" id="ARBA00023326"/>
    </source>
</evidence>
<protein>
    <submittedName>
        <fullName evidence="8">Carbohydrate-binding module family 1 protein</fullName>
    </submittedName>
</protein>
<organism evidence="8 9">
    <name type="scientific">Canariomyces notabilis</name>
    <dbReference type="NCBI Taxonomy" id="2074819"/>
    <lineage>
        <taxon>Eukaryota</taxon>
        <taxon>Fungi</taxon>
        <taxon>Dikarya</taxon>
        <taxon>Ascomycota</taxon>
        <taxon>Pezizomycotina</taxon>
        <taxon>Sordariomycetes</taxon>
        <taxon>Sordariomycetidae</taxon>
        <taxon>Sordariales</taxon>
        <taxon>Chaetomiaceae</taxon>
        <taxon>Canariomyces</taxon>
    </lineage>
</organism>
<dbReference type="InterPro" id="IPR035971">
    <property type="entry name" value="CBD_sf"/>
</dbReference>
<dbReference type="Pfam" id="PF00722">
    <property type="entry name" value="Glyco_hydro_16"/>
    <property type="match status" value="1"/>
</dbReference>
<evidence type="ECO:0000256" key="2">
    <source>
        <dbReference type="ARBA" id="ARBA00023277"/>
    </source>
</evidence>
<dbReference type="AlphaFoldDB" id="A0AAN6QBV1"/>
<dbReference type="EMBL" id="MU853376">
    <property type="protein sequence ID" value="KAK4107325.1"/>
    <property type="molecule type" value="Genomic_DNA"/>
</dbReference>